<comment type="subcellular location">
    <subcellularLocation>
        <location evidence="1">Membrane</location>
        <topology evidence="1">Multi-pass membrane protein</topology>
    </subcellularLocation>
</comment>
<dbReference type="InterPro" id="IPR010432">
    <property type="entry name" value="RDD"/>
</dbReference>
<proteinExistence type="predicted"/>
<dbReference type="Pfam" id="PF06271">
    <property type="entry name" value="RDD"/>
    <property type="match status" value="1"/>
</dbReference>
<evidence type="ECO:0000313" key="7">
    <source>
        <dbReference type="Proteomes" id="UP000236413"/>
    </source>
</evidence>
<keyword evidence="2" id="KW-0812">Transmembrane</keyword>
<evidence type="ECO:0000313" key="6">
    <source>
        <dbReference type="EMBL" id="PWN60956.1"/>
    </source>
</evidence>
<protein>
    <submittedName>
        <fullName evidence="6">RDD family protein</fullName>
    </submittedName>
</protein>
<evidence type="ECO:0000256" key="1">
    <source>
        <dbReference type="ARBA" id="ARBA00004141"/>
    </source>
</evidence>
<keyword evidence="3" id="KW-1133">Transmembrane helix</keyword>
<evidence type="ECO:0000256" key="2">
    <source>
        <dbReference type="ARBA" id="ARBA00022692"/>
    </source>
</evidence>
<dbReference type="RefSeq" id="WP_103234580.1">
    <property type="nucleotide sequence ID" value="NZ_PPEG02000005.1"/>
</dbReference>
<dbReference type="EMBL" id="PPEG02000005">
    <property type="protein sequence ID" value="PWN60956.1"/>
    <property type="molecule type" value="Genomic_DNA"/>
</dbReference>
<dbReference type="AlphaFoldDB" id="A0A316WKP0"/>
<accession>A0A316WKP0</accession>
<sequence>MKISELKEKRIIHRPTRHFDELGNRIYNEFEYELPYVPTHKGNETERLFSKVIDMIPFFMIFVFIFHLPVFLGIVLSIPCVIISGTFCEWYFGTTLGKKIFKLKILDDHGNQPGFIKSLLRNILCLANFCPILTDYTPPPSHTWETQGTQMNFSMHLNNKICKTHIVKENKIKEIRELLQQESKKAAL</sequence>
<gene>
    <name evidence="6" type="ORF">C1634_012865</name>
</gene>
<reference evidence="6 7" key="1">
    <citation type="submission" date="2018-04" db="EMBL/GenBank/DDBJ databases">
        <title>Chryseobacterium oncorhynchi 701B-08T from rainbow trout, and Chryseobacterium viscerum 687B-08T from diseased fish.</title>
        <authorList>
            <person name="Jeong J.-J."/>
            <person name="Lee Y.J."/>
            <person name="Pathiraja D."/>
            <person name="Park B."/>
            <person name="Choi I.-G."/>
            <person name="Kim K.D."/>
        </authorList>
    </citation>
    <scope>NUCLEOTIDE SEQUENCE [LARGE SCALE GENOMIC DNA]</scope>
    <source>
        <strain evidence="6 7">687B-08</strain>
    </source>
</reference>
<dbReference type="GO" id="GO:0016020">
    <property type="term" value="C:membrane"/>
    <property type="evidence" value="ECO:0007669"/>
    <property type="project" value="UniProtKB-SubCell"/>
</dbReference>
<evidence type="ECO:0000259" key="5">
    <source>
        <dbReference type="Pfam" id="PF06271"/>
    </source>
</evidence>
<name>A0A316WKP0_9FLAO</name>
<evidence type="ECO:0000256" key="4">
    <source>
        <dbReference type="ARBA" id="ARBA00023136"/>
    </source>
</evidence>
<organism evidence="6 7">
    <name type="scientific">Chryseobacterium viscerum</name>
    <dbReference type="NCBI Taxonomy" id="1037377"/>
    <lineage>
        <taxon>Bacteria</taxon>
        <taxon>Pseudomonadati</taxon>
        <taxon>Bacteroidota</taxon>
        <taxon>Flavobacteriia</taxon>
        <taxon>Flavobacteriales</taxon>
        <taxon>Weeksellaceae</taxon>
        <taxon>Chryseobacterium group</taxon>
        <taxon>Chryseobacterium</taxon>
    </lineage>
</organism>
<dbReference type="Proteomes" id="UP000236413">
    <property type="component" value="Unassembled WGS sequence"/>
</dbReference>
<comment type="caution">
    <text evidence="6">The sequence shown here is derived from an EMBL/GenBank/DDBJ whole genome shotgun (WGS) entry which is preliminary data.</text>
</comment>
<evidence type="ECO:0000256" key="3">
    <source>
        <dbReference type="ARBA" id="ARBA00022989"/>
    </source>
</evidence>
<keyword evidence="4" id="KW-0472">Membrane</keyword>
<feature type="domain" description="RDD" evidence="5">
    <location>
        <begin position="58"/>
        <end position="135"/>
    </location>
</feature>